<keyword evidence="2" id="KW-1185">Reference proteome</keyword>
<accession>A0AAV4X7U0</accession>
<reference evidence="1 2" key="1">
    <citation type="submission" date="2021-06" db="EMBL/GenBank/DDBJ databases">
        <title>Caerostris darwini draft genome.</title>
        <authorList>
            <person name="Kono N."/>
            <person name="Arakawa K."/>
        </authorList>
    </citation>
    <scope>NUCLEOTIDE SEQUENCE [LARGE SCALE GENOMIC DNA]</scope>
</reference>
<name>A0AAV4X7U0_9ARAC</name>
<comment type="caution">
    <text evidence="1">The sequence shown here is derived from an EMBL/GenBank/DDBJ whole genome shotgun (WGS) entry which is preliminary data.</text>
</comment>
<proteinExistence type="predicted"/>
<sequence>MDIRLIRDSDASIDIVCYIYKTKNADPLKMFGCNSHWMCLQLTRVKLDCNLGHATVKVALIGNEFNQGRYLLGYRTASLFKRMKSETDSLPYRINAVTRAQRKRSRRKSKTGNQILRKCLQNSRNYVERIFNITSIESRR</sequence>
<protein>
    <submittedName>
        <fullName evidence="1">Uncharacterized protein</fullName>
    </submittedName>
</protein>
<gene>
    <name evidence="1" type="ORF">CDAR_562441</name>
</gene>
<evidence type="ECO:0000313" key="2">
    <source>
        <dbReference type="Proteomes" id="UP001054837"/>
    </source>
</evidence>
<dbReference type="EMBL" id="BPLQ01015714">
    <property type="protein sequence ID" value="GIY90548.1"/>
    <property type="molecule type" value="Genomic_DNA"/>
</dbReference>
<dbReference type="AlphaFoldDB" id="A0AAV4X7U0"/>
<evidence type="ECO:0000313" key="1">
    <source>
        <dbReference type="EMBL" id="GIY90548.1"/>
    </source>
</evidence>
<dbReference type="Proteomes" id="UP001054837">
    <property type="component" value="Unassembled WGS sequence"/>
</dbReference>
<organism evidence="1 2">
    <name type="scientific">Caerostris darwini</name>
    <dbReference type="NCBI Taxonomy" id="1538125"/>
    <lineage>
        <taxon>Eukaryota</taxon>
        <taxon>Metazoa</taxon>
        <taxon>Ecdysozoa</taxon>
        <taxon>Arthropoda</taxon>
        <taxon>Chelicerata</taxon>
        <taxon>Arachnida</taxon>
        <taxon>Araneae</taxon>
        <taxon>Araneomorphae</taxon>
        <taxon>Entelegynae</taxon>
        <taxon>Araneoidea</taxon>
        <taxon>Araneidae</taxon>
        <taxon>Caerostris</taxon>
    </lineage>
</organism>